<proteinExistence type="predicted"/>
<evidence type="ECO:0008006" key="3">
    <source>
        <dbReference type="Google" id="ProtNLM"/>
    </source>
</evidence>
<sequence length="111" mass="12703">SLRTAAPTGNISDLYRSIERDGNALRWILSTLLYKLPRNKDALDACLEYIPNVTTKNRTVLHIAVENKKSNVLQVLIQTIRKEDYYREVVNQKNEDGNTALHLAAFHNQPK</sequence>
<dbReference type="EMBL" id="JABEZZ010000011">
    <property type="protein sequence ID" value="MBA0600457.1"/>
    <property type="molecule type" value="Genomic_DNA"/>
</dbReference>
<dbReference type="InterPro" id="IPR036770">
    <property type="entry name" value="Ankyrin_rpt-contain_sf"/>
</dbReference>
<dbReference type="InterPro" id="IPR002110">
    <property type="entry name" value="Ankyrin_rpt"/>
</dbReference>
<protein>
    <recommendedName>
        <fullName evidence="3">PGG domain-containing protein</fullName>
    </recommendedName>
</protein>
<accession>A0A7J8QFY6</accession>
<organism evidence="1 2">
    <name type="scientific">Gossypium raimondii</name>
    <name type="common">Peruvian cotton</name>
    <name type="synonym">Gossypium klotzschianum subsp. raimondii</name>
    <dbReference type="NCBI Taxonomy" id="29730"/>
    <lineage>
        <taxon>Eukaryota</taxon>
        <taxon>Viridiplantae</taxon>
        <taxon>Streptophyta</taxon>
        <taxon>Embryophyta</taxon>
        <taxon>Tracheophyta</taxon>
        <taxon>Spermatophyta</taxon>
        <taxon>Magnoliopsida</taxon>
        <taxon>eudicotyledons</taxon>
        <taxon>Gunneridae</taxon>
        <taxon>Pentapetalae</taxon>
        <taxon>rosids</taxon>
        <taxon>malvids</taxon>
        <taxon>Malvales</taxon>
        <taxon>Malvaceae</taxon>
        <taxon>Malvoideae</taxon>
        <taxon>Gossypium</taxon>
    </lineage>
</organism>
<comment type="caution">
    <text evidence="1">The sequence shown here is derived from an EMBL/GenBank/DDBJ whole genome shotgun (WGS) entry which is preliminary data.</text>
</comment>
<reference evidence="1 2" key="1">
    <citation type="journal article" date="2019" name="Genome Biol. Evol.">
        <title>Insights into the evolution of the New World diploid cottons (Gossypium, subgenus Houzingenia) based on genome sequencing.</title>
        <authorList>
            <person name="Grover C.E."/>
            <person name="Arick M.A. 2nd"/>
            <person name="Thrash A."/>
            <person name="Conover J.L."/>
            <person name="Sanders W.S."/>
            <person name="Peterson D.G."/>
            <person name="Frelichowski J.E."/>
            <person name="Scheffler J.A."/>
            <person name="Scheffler B.E."/>
            <person name="Wendel J.F."/>
        </authorList>
    </citation>
    <scope>NUCLEOTIDE SEQUENCE [LARGE SCALE GENOMIC DNA]</scope>
    <source>
        <strain evidence="1">8</strain>
        <tissue evidence="1">Leaf</tissue>
    </source>
</reference>
<dbReference type="Gene3D" id="1.25.40.20">
    <property type="entry name" value="Ankyrin repeat-containing domain"/>
    <property type="match status" value="1"/>
</dbReference>
<dbReference type="Pfam" id="PF12796">
    <property type="entry name" value="Ank_2"/>
    <property type="match status" value="1"/>
</dbReference>
<dbReference type="PANTHER" id="PTHR24128">
    <property type="entry name" value="HOMEOBOX PROTEIN WARIAI"/>
    <property type="match status" value="1"/>
</dbReference>
<name>A0A7J8QFY6_GOSRA</name>
<feature type="non-terminal residue" evidence="1">
    <location>
        <position position="1"/>
    </location>
</feature>
<dbReference type="AlphaFoldDB" id="A0A7J8QFY6"/>
<feature type="non-terminal residue" evidence="1">
    <location>
        <position position="111"/>
    </location>
</feature>
<evidence type="ECO:0000313" key="1">
    <source>
        <dbReference type="EMBL" id="MBA0600457.1"/>
    </source>
</evidence>
<evidence type="ECO:0000313" key="2">
    <source>
        <dbReference type="Proteomes" id="UP000593578"/>
    </source>
</evidence>
<dbReference type="Proteomes" id="UP000593578">
    <property type="component" value="Unassembled WGS sequence"/>
</dbReference>
<dbReference type="SUPFAM" id="SSF48403">
    <property type="entry name" value="Ankyrin repeat"/>
    <property type="match status" value="1"/>
</dbReference>
<gene>
    <name evidence="1" type="ORF">Gorai_006644</name>
</gene>
<dbReference type="PANTHER" id="PTHR24128:SF46">
    <property type="entry name" value="ALPHA-LATROTOXIN-LHE1A-LIKE ISOFORM X1"/>
    <property type="match status" value="1"/>
</dbReference>